<comment type="caution">
    <text evidence="1">The sequence shown here is derived from an EMBL/GenBank/DDBJ whole genome shotgun (WGS) entry which is preliminary data.</text>
</comment>
<protein>
    <submittedName>
        <fullName evidence="1">Uncharacterized protein</fullName>
    </submittedName>
</protein>
<dbReference type="Proteomes" id="UP000461730">
    <property type="component" value="Unassembled WGS sequence"/>
</dbReference>
<reference evidence="1 2" key="1">
    <citation type="submission" date="2019-12" db="EMBL/GenBank/DDBJ databases">
        <title>Chitinophaga sp. strain ysch24 (GDMCC 1.1355), whole genome shotgun sequence.</title>
        <authorList>
            <person name="Zhang X."/>
        </authorList>
    </citation>
    <scope>NUCLEOTIDE SEQUENCE [LARGE SCALE GENOMIC DNA]</scope>
    <source>
        <strain evidence="2">ysch24</strain>
    </source>
</reference>
<proteinExistence type="predicted"/>
<sequence length="65" mass="7942">MDTDTLQKRLDRLLNVAEKVRHHQKRYFGFKTSVDLEKAKYYERQLDKLLKEEGKIKESQQKELF</sequence>
<dbReference type="RefSeq" id="WP_157308782.1">
    <property type="nucleotide sequence ID" value="NZ_WRXN01000013.1"/>
</dbReference>
<dbReference type="AlphaFoldDB" id="A0A7K1UAF2"/>
<evidence type="ECO:0000313" key="1">
    <source>
        <dbReference type="EMBL" id="MVT11354.1"/>
    </source>
</evidence>
<organism evidence="1 2">
    <name type="scientific">Chitinophaga tropicalis</name>
    <dbReference type="NCBI Taxonomy" id="2683588"/>
    <lineage>
        <taxon>Bacteria</taxon>
        <taxon>Pseudomonadati</taxon>
        <taxon>Bacteroidota</taxon>
        <taxon>Chitinophagia</taxon>
        <taxon>Chitinophagales</taxon>
        <taxon>Chitinophagaceae</taxon>
        <taxon>Chitinophaga</taxon>
    </lineage>
</organism>
<evidence type="ECO:0000313" key="2">
    <source>
        <dbReference type="Proteomes" id="UP000461730"/>
    </source>
</evidence>
<accession>A0A7K1UAF2</accession>
<keyword evidence="2" id="KW-1185">Reference proteome</keyword>
<name>A0A7K1UAF2_9BACT</name>
<gene>
    <name evidence="1" type="ORF">GO493_24020</name>
</gene>
<dbReference type="EMBL" id="WRXN01000013">
    <property type="protein sequence ID" value="MVT11354.1"/>
    <property type="molecule type" value="Genomic_DNA"/>
</dbReference>